<evidence type="ECO:0000256" key="5">
    <source>
        <dbReference type="ARBA" id="ARBA00069708"/>
    </source>
</evidence>
<dbReference type="Proteomes" id="UP001549921">
    <property type="component" value="Unassembled WGS sequence"/>
</dbReference>
<evidence type="ECO:0000256" key="7">
    <source>
        <dbReference type="SAM" id="Phobius"/>
    </source>
</evidence>
<keyword evidence="3" id="KW-0399">Innate immunity</keyword>
<dbReference type="InterPro" id="IPR015510">
    <property type="entry name" value="PGRP"/>
</dbReference>
<evidence type="ECO:0000256" key="6">
    <source>
        <dbReference type="SAM" id="MobiDB-lite"/>
    </source>
</evidence>
<accession>A0ABD0TRM7</accession>
<dbReference type="PANTHER" id="PTHR11022:SF41">
    <property type="entry name" value="PEPTIDOGLYCAN-RECOGNITION PROTEIN LC-RELATED"/>
    <property type="match status" value="1"/>
</dbReference>
<dbReference type="GO" id="GO:0045087">
    <property type="term" value="P:innate immune response"/>
    <property type="evidence" value="ECO:0007669"/>
    <property type="project" value="UniProtKB-KW"/>
</dbReference>
<evidence type="ECO:0000313" key="10">
    <source>
        <dbReference type="EMBL" id="KAL0851999.1"/>
    </source>
</evidence>
<reference evidence="10 11" key="1">
    <citation type="submission" date="2024-06" db="EMBL/GenBank/DDBJ databases">
        <title>A chromosome-level genome assembly of beet webworm, Loxostege sticticalis.</title>
        <authorList>
            <person name="Zhang Y."/>
        </authorList>
    </citation>
    <scope>NUCLEOTIDE SEQUENCE [LARGE SCALE GENOMIC DNA]</scope>
    <source>
        <strain evidence="10">AQ028</strain>
        <tissue evidence="10">Male pupae</tissue>
    </source>
</reference>
<feature type="transmembrane region" description="Helical" evidence="7">
    <location>
        <begin position="204"/>
        <end position="227"/>
    </location>
</feature>
<comment type="caution">
    <text evidence="10">The sequence shown here is derived from an EMBL/GenBank/DDBJ whole genome shotgun (WGS) entry which is preliminary data.</text>
</comment>
<feature type="compositionally biased region" description="Basic and acidic residues" evidence="6">
    <location>
        <begin position="118"/>
        <end position="134"/>
    </location>
</feature>
<dbReference type="AlphaFoldDB" id="A0ABD0TRM7"/>
<dbReference type="SMART" id="SM00701">
    <property type="entry name" value="PGRP"/>
    <property type="match status" value="1"/>
</dbReference>
<gene>
    <name evidence="10" type="ORF">ABMA28_000268</name>
</gene>
<dbReference type="Gene3D" id="3.40.80.10">
    <property type="entry name" value="Peptidoglycan recognition protein-like"/>
    <property type="match status" value="1"/>
</dbReference>
<keyword evidence="7" id="KW-1133">Transmembrane helix</keyword>
<keyword evidence="7" id="KW-0812">Transmembrane</keyword>
<dbReference type="PANTHER" id="PTHR11022">
    <property type="entry name" value="PEPTIDOGLYCAN RECOGNITION PROTEIN"/>
    <property type="match status" value="1"/>
</dbReference>
<feature type="domain" description="Peptidoglycan recognition protein family" evidence="9">
    <location>
        <begin position="277"/>
        <end position="420"/>
    </location>
</feature>
<keyword evidence="7" id="KW-0472">Membrane</keyword>
<evidence type="ECO:0000256" key="3">
    <source>
        <dbReference type="ARBA" id="ARBA00022588"/>
    </source>
</evidence>
<comment type="subunit">
    <text evidence="2">Monomer.</text>
</comment>
<evidence type="ECO:0000313" key="11">
    <source>
        <dbReference type="Proteomes" id="UP001549921"/>
    </source>
</evidence>
<dbReference type="SUPFAM" id="SSF55846">
    <property type="entry name" value="N-acetylmuramoyl-L-alanine amidase-like"/>
    <property type="match status" value="1"/>
</dbReference>
<comment type="similarity">
    <text evidence="1">Belongs to the N-acetylmuramoyl-L-alanine amidase 2 family.</text>
</comment>
<dbReference type="SMART" id="SM00644">
    <property type="entry name" value="Ami_2"/>
    <property type="match status" value="1"/>
</dbReference>
<keyword evidence="4" id="KW-0391">Immunity</keyword>
<proteinExistence type="inferred from homology"/>
<evidence type="ECO:0000256" key="2">
    <source>
        <dbReference type="ARBA" id="ARBA00011245"/>
    </source>
</evidence>
<evidence type="ECO:0000259" key="9">
    <source>
        <dbReference type="SMART" id="SM00701"/>
    </source>
</evidence>
<dbReference type="InterPro" id="IPR002502">
    <property type="entry name" value="Amidase_domain"/>
</dbReference>
<dbReference type="FunFam" id="3.40.80.10:FF:000001">
    <property type="entry name" value="Peptidoglycan recognition protein 1"/>
    <property type="match status" value="1"/>
</dbReference>
<feature type="domain" description="N-acetylmuramoyl-L-alanine amidase" evidence="8">
    <location>
        <begin position="287"/>
        <end position="426"/>
    </location>
</feature>
<dbReference type="CDD" id="cd06583">
    <property type="entry name" value="PGRP"/>
    <property type="match status" value="1"/>
</dbReference>
<feature type="region of interest" description="Disordered" evidence="6">
    <location>
        <begin position="110"/>
        <end position="134"/>
    </location>
</feature>
<dbReference type="InterPro" id="IPR006619">
    <property type="entry name" value="PGRP_domain_met/bac"/>
</dbReference>
<dbReference type="Pfam" id="PF01510">
    <property type="entry name" value="Amidase_2"/>
    <property type="match status" value="1"/>
</dbReference>
<protein>
    <recommendedName>
        <fullName evidence="5">Peptidoglycan recognition protein</fullName>
    </recommendedName>
</protein>
<feature type="transmembrane region" description="Helical" evidence="7">
    <location>
        <begin position="150"/>
        <end position="170"/>
    </location>
</feature>
<dbReference type="EMBL" id="JBEDNZ010000001">
    <property type="protein sequence ID" value="KAL0851999.1"/>
    <property type="molecule type" value="Genomic_DNA"/>
</dbReference>
<dbReference type="InterPro" id="IPR036505">
    <property type="entry name" value="Amidase/PGRP_sf"/>
</dbReference>
<evidence type="ECO:0000259" key="8">
    <source>
        <dbReference type="SMART" id="SM00644"/>
    </source>
</evidence>
<sequence length="454" mass="51146">MALKQDLQNEDNKFSSLGIKVGGDLGELQIIEASDSECSDDERTVIEKQKPRVIDTISTIPSSIIQNAPAPILSNVAVHNSENVQFGNNTYFHGPVTIKQIIKKKGIDNASYTSTDNENEHIAPDPPNRENPKHVDPTPMVILVPPWLKLTLSITIVLIIGIVCVLVLYMQSRTQDETPTNHDPNQTKETTNYTKVVGMCYDSYFQVLVFTIIVVPITIMLMLYPLLTSQSLDSDKQSQANGVPEVKIPDYPQGDFNNSVEKNKVKADPLLISPNHLRIVSRTDWLAQPVESELDKIRQPVPWVVITHTATEGCYYQSECVLRVRLIQMFHIESKKWDDIGYNFLVAGDGSAYFGRGWEYIGAHTLGYNRYSIGIAFIGTFNTETPPKKQIEACQKLIKLGVQLGKIAKDYKLFAHRQLTSTLSPGDKLYEIIKEWPHFVKEDTNIEEIVPKDY</sequence>
<organism evidence="10 11">
    <name type="scientific">Loxostege sticticalis</name>
    <name type="common">Beet webworm moth</name>
    <dbReference type="NCBI Taxonomy" id="481309"/>
    <lineage>
        <taxon>Eukaryota</taxon>
        <taxon>Metazoa</taxon>
        <taxon>Ecdysozoa</taxon>
        <taxon>Arthropoda</taxon>
        <taxon>Hexapoda</taxon>
        <taxon>Insecta</taxon>
        <taxon>Pterygota</taxon>
        <taxon>Neoptera</taxon>
        <taxon>Endopterygota</taxon>
        <taxon>Lepidoptera</taxon>
        <taxon>Glossata</taxon>
        <taxon>Ditrysia</taxon>
        <taxon>Pyraloidea</taxon>
        <taxon>Crambidae</taxon>
        <taxon>Pyraustinae</taxon>
        <taxon>Loxostege</taxon>
    </lineage>
</organism>
<name>A0ABD0TRM7_LOXSC</name>
<evidence type="ECO:0000256" key="1">
    <source>
        <dbReference type="ARBA" id="ARBA00007553"/>
    </source>
</evidence>
<evidence type="ECO:0000256" key="4">
    <source>
        <dbReference type="ARBA" id="ARBA00022859"/>
    </source>
</evidence>